<dbReference type="Proteomes" id="UP000776276">
    <property type="component" value="Unassembled WGS sequence"/>
</dbReference>
<gene>
    <name evidence="2" type="ORF">KOF26_03100</name>
</gene>
<proteinExistence type="predicted"/>
<evidence type="ECO:0000256" key="1">
    <source>
        <dbReference type="SAM" id="SignalP"/>
    </source>
</evidence>
<keyword evidence="3" id="KW-1185">Reference proteome</keyword>
<dbReference type="RefSeq" id="WP_216319777.1">
    <property type="nucleotide sequence ID" value="NZ_JAHKRT010000001.1"/>
</dbReference>
<reference evidence="2 3" key="1">
    <citation type="submission" date="2021-06" db="EMBL/GenBank/DDBJ databases">
        <title>Sphingomonas sp. XMGL2, whole genome shotgun sequencing project.</title>
        <authorList>
            <person name="Zhao G."/>
            <person name="Shen L."/>
        </authorList>
    </citation>
    <scope>NUCLEOTIDE SEQUENCE [LARGE SCALE GENOMIC DNA]</scope>
    <source>
        <strain evidence="2 3">XMGL2</strain>
    </source>
</reference>
<name>A0ABS6BG93_9SPHN</name>
<evidence type="ECO:0000313" key="3">
    <source>
        <dbReference type="Proteomes" id="UP000776276"/>
    </source>
</evidence>
<evidence type="ECO:0000313" key="2">
    <source>
        <dbReference type="EMBL" id="MBU3076842.1"/>
    </source>
</evidence>
<comment type="caution">
    <text evidence="2">The sequence shown here is derived from an EMBL/GenBank/DDBJ whole genome shotgun (WGS) entry which is preliminary data.</text>
</comment>
<dbReference type="EMBL" id="JAHKRT010000001">
    <property type="protein sequence ID" value="MBU3076842.1"/>
    <property type="molecule type" value="Genomic_DNA"/>
</dbReference>
<feature type="signal peptide" evidence="1">
    <location>
        <begin position="1"/>
        <end position="20"/>
    </location>
</feature>
<feature type="chain" id="PRO_5046032505" evidence="1">
    <location>
        <begin position="21"/>
        <end position="555"/>
    </location>
</feature>
<keyword evidence="1" id="KW-0732">Signal</keyword>
<accession>A0ABS6BG93</accession>
<sequence length="555" mass="59824">MVLAAASPLFLASGSSAQFAPPAAPGPRAALPAEQIAPGASPAPRLVASFDGLGRGFSGPQGQNFGRSPSDNSLAVGPNHIVQIVNSRMAIFTKKGAQFGETGRPLYGPVGTNNVFRGFGGPCEQFSNGDGVIRYDQLANRWLLVMPIFTRLPRRAQEPATPKAGDPPTLSMPARADQPGPAVTLFQPAAQPLDVAENGRVPPRQRGAGGDGSYAICYAVSTTSDPLGSWYRYEFVRPLFPDYPRPAVWPDGYYVPTSTGDTVIERHACVAEREKMLAGLPAREICLIVNDVNFLNNADVDGQSLPPRGAPNIVVAAGGSQLRKKTEDDALYFWKYHVDWQRPERTTLIGPTKVPVAPYAYLCGGQLTRCVPQPRTEMKLDSQGDKIMQRFVYRRIGNQESLVAAHSVASGADAGAARWYEFRLNGARDPVLYQQGSFAPDTSYRWLPSAAMDRFGNIGIGYSFGDAQTYVGQRFAGRLAGDPPGQLGAETVLVHGQGAQTDTLRWEDYVTTAVDPDDDCTMWYVGDYLRTGDAAYSTKIGAFRLGQCGPGELPK</sequence>
<organism evidence="2 3">
    <name type="scientific">Sphingomonas quercus</name>
    <dbReference type="NCBI Taxonomy" id="2842451"/>
    <lineage>
        <taxon>Bacteria</taxon>
        <taxon>Pseudomonadati</taxon>
        <taxon>Pseudomonadota</taxon>
        <taxon>Alphaproteobacteria</taxon>
        <taxon>Sphingomonadales</taxon>
        <taxon>Sphingomonadaceae</taxon>
        <taxon>Sphingomonas</taxon>
    </lineage>
</organism>
<protein>
    <submittedName>
        <fullName evidence="2">Uncharacterized protein</fullName>
    </submittedName>
</protein>